<proteinExistence type="predicted"/>
<evidence type="ECO:0000313" key="2">
    <source>
        <dbReference type="EMBL" id="ETL88900.1"/>
    </source>
</evidence>
<dbReference type="AlphaFoldDB" id="W2GH66"/>
<accession>W2GH66</accession>
<dbReference type="Proteomes" id="UP000053236">
    <property type="component" value="Unassembled WGS sequence"/>
</dbReference>
<gene>
    <name evidence="1" type="ORF">L915_12317</name>
    <name evidence="2" type="ORF">L917_12075</name>
</gene>
<dbReference type="EMBL" id="KI687250">
    <property type="protein sequence ID" value="ETK82269.1"/>
    <property type="molecule type" value="Genomic_DNA"/>
</dbReference>
<dbReference type="Proteomes" id="UP000054423">
    <property type="component" value="Unassembled WGS sequence"/>
</dbReference>
<reference evidence="2" key="1">
    <citation type="submission" date="2013-11" db="EMBL/GenBank/DDBJ databases">
        <title>The Genome Sequence of Phytophthora parasitica CHvinca01.</title>
        <authorList>
            <consortium name="The Broad Institute Genomics Platform"/>
            <person name="Russ C."/>
            <person name="Tyler B."/>
            <person name="Panabieres F."/>
            <person name="Shan W."/>
            <person name="Tripathy S."/>
            <person name="Grunwald N."/>
            <person name="Machado M."/>
            <person name="Johnson C.S."/>
            <person name="Arredondo F."/>
            <person name="Hong C."/>
            <person name="Coffey M."/>
            <person name="Young S.K."/>
            <person name="Zeng Q."/>
            <person name="Gargeya S."/>
            <person name="Fitzgerald M."/>
            <person name="Abouelleil A."/>
            <person name="Alvarado L."/>
            <person name="Chapman S.B."/>
            <person name="Gainer-Dewar J."/>
            <person name="Goldberg J."/>
            <person name="Griggs A."/>
            <person name="Gujja S."/>
            <person name="Hansen M."/>
            <person name="Howarth C."/>
            <person name="Imamovic A."/>
            <person name="Ireland A."/>
            <person name="Larimer J."/>
            <person name="McCowan C."/>
            <person name="Murphy C."/>
            <person name="Pearson M."/>
            <person name="Poon T.W."/>
            <person name="Priest M."/>
            <person name="Roberts A."/>
            <person name="Saif S."/>
            <person name="Shea T."/>
            <person name="Sykes S."/>
            <person name="Wortman J."/>
            <person name="Nusbaum C."/>
            <person name="Birren B."/>
        </authorList>
    </citation>
    <scope>NUCLEOTIDE SEQUENCE [LARGE SCALE GENOMIC DNA]</scope>
    <source>
        <strain evidence="2">CHvinca01</strain>
    </source>
</reference>
<reference evidence="1" key="2">
    <citation type="submission" date="2013-11" db="EMBL/GenBank/DDBJ databases">
        <title>The Genome Sequence of Phytophthora parasitica CJ02B3.</title>
        <authorList>
            <consortium name="The Broad Institute Genomics Platform"/>
            <person name="Russ C."/>
            <person name="Tyler B."/>
            <person name="Panabieres F."/>
            <person name="Shan W."/>
            <person name="Tripathy S."/>
            <person name="Grunwald N."/>
            <person name="Machado M."/>
            <person name="Johnson C.S."/>
            <person name="Arredondo F."/>
            <person name="Hong C."/>
            <person name="Coffey M."/>
            <person name="Young S.K."/>
            <person name="Zeng Q."/>
            <person name="Gargeya S."/>
            <person name="Fitzgerald M."/>
            <person name="Abouelleil A."/>
            <person name="Alvarado L."/>
            <person name="Chapman S.B."/>
            <person name="Gainer-Dewar J."/>
            <person name="Goldberg J."/>
            <person name="Griggs A."/>
            <person name="Gujja S."/>
            <person name="Hansen M."/>
            <person name="Howarth C."/>
            <person name="Imamovic A."/>
            <person name="Ireland A."/>
            <person name="Larimer J."/>
            <person name="McCowan C."/>
            <person name="Murphy C."/>
            <person name="Pearson M."/>
            <person name="Poon T.W."/>
            <person name="Priest M."/>
            <person name="Roberts A."/>
            <person name="Saif S."/>
            <person name="Shea T."/>
            <person name="Sykes S."/>
            <person name="Wortman J."/>
            <person name="Nusbaum C."/>
            <person name="Birren B."/>
        </authorList>
    </citation>
    <scope>NUCLEOTIDE SEQUENCE [LARGE SCALE GENOMIC DNA]</scope>
    <source>
        <strain evidence="1">CJ02B3</strain>
    </source>
</reference>
<name>W2GH66_PHYNI</name>
<organism evidence="1">
    <name type="scientific">Phytophthora nicotianae</name>
    <name type="common">Potato buckeye rot agent</name>
    <name type="synonym">Phytophthora parasitica</name>
    <dbReference type="NCBI Taxonomy" id="4792"/>
    <lineage>
        <taxon>Eukaryota</taxon>
        <taxon>Sar</taxon>
        <taxon>Stramenopiles</taxon>
        <taxon>Oomycota</taxon>
        <taxon>Peronosporomycetes</taxon>
        <taxon>Peronosporales</taxon>
        <taxon>Peronosporaceae</taxon>
        <taxon>Phytophthora</taxon>
    </lineage>
</organism>
<evidence type="ECO:0000313" key="1">
    <source>
        <dbReference type="EMBL" id="ETK82269.1"/>
    </source>
</evidence>
<dbReference type="EMBL" id="KI680645">
    <property type="protein sequence ID" value="ETL88900.1"/>
    <property type="molecule type" value="Genomic_DNA"/>
</dbReference>
<protein>
    <submittedName>
        <fullName evidence="1">Uncharacterized protein</fullName>
    </submittedName>
</protein>
<sequence>MSNNLFKIEEIYINQVGFDLPINRVLSKQIENRIEPIGFFRKHISIDRIQWDKNQSFPVLARLYLQLQRCLRQER</sequence>